<dbReference type="GO" id="GO:0003998">
    <property type="term" value="F:acylphosphatase activity"/>
    <property type="evidence" value="ECO:0007669"/>
    <property type="project" value="UniProtKB-EC"/>
</dbReference>
<dbReference type="SUPFAM" id="SSF54975">
    <property type="entry name" value="Acylphosphatase/BLUF domain-like"/>
    <property type="match status" value="1"/>
</dbReference>
<name>A0A4Q7PIM8_9FLAO</name>
<accession>A0A4Q7PIM8</accession>
<gene>
    <name evidence="7" type="ORF">EV197_0893</name>
</gene>
<evidence type="ECO:0000313" key="7">
    <source>
        <dbReference type="EMBL" id="RZS99670.1"/>
    </source>
</evidence>
<dbReference type="PRINTS" id="PR00112">
    <property type="entry name" value="ACYLPHPHTASE"/>
</dbReference>
<organism evidence="7 8">
    <name type="scientific">Aquimarina brevivitae</name>
    <dbReference type="NCBI Taxonomy" id="323412"/>
    <lineage>
        <taxon>Bacteria</taxon>
        <taxon>Pseudomonadati</taxon>
        <taxon>Bacteroidota</taxon>
        <taxon>Flavobacteriia</taxon>
        <taxon>Flavobacteriales</taxon>
        <taxon>Flavobacteriaceae</taxon>
        <taxon>Aquimarina</taxon>
    </lineage>
</organism>
<feature type="active site" evidence="4">
    <location>
        <position position="37"/>
    </location>
</feature>
<sequence>MTKHYNITITGKVQGVWYRKSTKETADQLGLVGYVQNLDNGNVYIEAEGAEAQLNKLVEWCHQGPEFALVADVKKKEDGLKDFTSFEIKR</sequence>
<dbReference type="EMBL" id="SGXE01000001">
    <property type="protein sequence ID" value="RZS99670.1"/>
    <property type="molecule type" value="Genomic_DNA"/>
</dbReference>
<dbReference type="EC" id="3.6.1.7" evidence="2 4"/>
<dbReference type="Proteomes" id="UP000292262">
    <property type="component" value="Unassembled WGS sequence"/>
</dbReference>
<evidence type="ECO:0000256" key="5">
    <source>
        <dbReference type="RuleBase" id="RU004168"/>
    </source>
</evidence>
<feature type="active site" evidence="4">
    <location>
        <position position="19"/>
    </location>
</feature>
<dbReference type="Gene3D" id="3.30.70.100">
    <property type="match status" value="1"/>
</dbReference>
<dbReference type="PROSITE" id="PS51160">
    <property type="entry name" value="ACYLPHOSPHATASE_3"/>
    <property type="match status" value="1"/>
</dbReference>
<dbReference type="RefSeq" id="WP_130285493.1">
    <property type="nucleotide sequence ID" value="NZ_SGXE01000001.1"/>
</dbReference>
<keyword evidence="8" id="KW-1185">Reference proteome</keyword>
<dbReference type="InterPro" id="IPR017968">
    <property type="entry name" value="Acylphosphatase_CS"/>
</dbReference>
<dbReference type="Pfam" id="PF00708">
    <property type="entry name" value="Acylphosphatase"/>
    <property type="match status" value="1"/>
</dbReference>
<comment type="similarity">
    <text evidence="1 5">Belongs to the acylphosphatase family.</text>
</comment>
<evidence type="ECO:0000256" key="1">
    <source>
        <dbReference type="ARBA" id="ARBA00005614"/>
    </source>
</evidence>
<dbReference type="OrthoDB" id="9808093at2"/>
<feature type="domain" description="Acylphosphatase-like" evidence="6">
    <location>
        <begin position="4"/>
        <end position="90"/>
    </location>
</feature>
<proteinExistence type="inferred from homology"/>
<evidence type="ECO:0000313" key="8">
    <source>
        <dbReference type="Proteomes" id="UP000292262"/>
    </source>
</evidence>
<dbReference type="AlphaFoldDB" id="A0A4Q7PIM8"/>
<evidence type="ECO:0000256" key="4">
    <source>
        <dbReference type="PROSITE-ProRule" id="PRU00520"/>
    </source>
</evidence>
<dbReference type="PANTHER" id="PTHR47268:SF4">
    <property type="entry name" value="ACYLPHOSPHATASE"/>
    <property type="match status" value="1"/>
</dbReference>
<protein>
    <recommendedName>
        <fullName evidence="2 4">acylphosphatase</fullName>
        <ecNumber evidence="2 4">3.6.1.7</ecNumber>
    </recommendedName>
</protein>
<comment type="catalytic activity">
    <reaction evidence="3 4">
        <text>an acyl phosphate + H2O = a carboxylate + phosphate + H(+)</text>
        <dbReference type="Rhea" id="RHEA:14965"/>
        <dbReference type="ChEBI" id="CHEBI:15377"/>
        <dbReference type="ChEBI" id="CHEBI:15378"/>
        <dbReference type="ChEBI" id="CHEBI:29067"/>
        <dbReference type="ChEBI" id="CHEBI:43474"/>
        <dbReference type="ChEBI" id="CHEBI:59918"/>
        <dbReference type="EC" id="3.6.1.7"/>
    </reaction>
</comment>
<dbReference type="InterPro" id="IPR036046">
    <property type="entry name" value="Acylphosphatase-like_dom_sf"/>
</dbReference>
<dbReference type="PROSITE" id="PS00151">
    <property type="entry name" value="ACYLPHOSPHATASE_2"/>
    <property type="match status" value="1"/>
</dbReference>
<evidence type="ECO:0000256" key="2">
    <source>
        <dbReference type="ARBA" id="ARBA00012150"/>
    </source>
</evidence>
<evidence type="ECO:0000256" key="3">
    <source>
        <dbReference type="ARBA" id="ARBA00047645"/>
    </source>
</evidence>
<comment type="caution">
    <text evidence="7">The sequence shown here is derived from an EMBL/GenBank/DDBJ whole genome shotgun (WGS) entry which is preliminary data.</text>
</comment>
<dbReference type="PANTHER" id="PTHR47268">
    <property type="entry name" value="ACYLPHOSPHATASE"/>
    <property type="match status" value="1"/>
</dbReference>
<dbReference type="InterPro" id="IPR020456">
    <property type="entry name" value="Acylphosphatase"/>
</dbReference>
<evidence type="ECO:0000259" key="6">
    <source>
        <dbReference type="PROSITE" id="PS51160"/>
    </source>
</evidence>
<dbReference type="InterPro" id="IPR001792">
    <property type="entry name" value="Acylphosphatase-like_dom"/>
</dbReference>
<keyword evidence="4" id="KW-0378">Hydrolase</keyword>
<reference evidence="7 8" key="1">
    <citation type="submission" date="2019-02" db="EMBL/GenBank/DDBJ databases">
        <title>Genomic Encyclopedia of Type Strains, Phase IV (KMG-IV): sequencing the most valuable type-strain genomes for metagenomic binning, comparative biology and taxonomic classification.</title>
        <authorList>
            <person name="Goeker M."/>
        </authorList>
    </citation>
    <scope>NUCLEOTIDE SEQUENCE [LARGE SCALE GENOMIC DNA]</scope>
    <source>
        <strain evidence="7 8">DSM 17196</strain>
    </source>
</reference>